<sequence>MDRLKRAEVRRGDLVTVALQGDLGKPRPALVVQTDLVPDYPSVVVLPMTTTLVSAPLVRITVEAMPETGLRTISQIMIDKPSTVPRQRLGPTVGRIDDDTLGRVSRSLAVWLGLA</sequence>
<evidence type="ECO:0000313" key="2">
    <source>
        <dbReference type="Proteomes" id="UP001501523"/>
    </source>
</evidence>
<comment type="caution">
    <text evidence="1">The sequence shown here is derived from an EMBL/GenBank/DDBJ whole genome shotgun (WGS) entry which is preliminary data.</text>
</comment>
<reference evidence="1 2" key="1">
    <citation type="journal article" date="2019" name="Int. J. Syst. Evol. Microbiol.">
        <title>The Global Catalogue of Microorganisms (GCM) 10K type strain sequencing project: providing services to taxonomists for standard genome sequencing and annotation.</title>
        <authorList>
            <consortium name="The Broad Institute Genomics Platform"/>
            <consortium name="The Broad Institute Genome Sequencing Center for Infectious Disease"/>
            <person name="Wu L."/>
            <person name="Ma J."/>
        </authorList>
    </citation>
    <scope>NUCLEOTIDE SEQUENCE [LARGE SCALE GENOMIC DNA]</scope>
    <source>
        <strain evidence="1 2">JCM 15421</strain>
    </source>
</reference>
<organism evidence="1 2">
    <name type="scientific">Dokdonella soli</name>
    <dbReference type="NCBI Taxonomy" id="529810"/>
    <lineage>
        <taxon>Bacteria</taxon>
        <taxon>Pseudomonadati</taxon>
        <taxon>Pseudomonadota</taxon>
        <taxon>Gammaproteobacteria</taxon>
        <taxon>Lysobacterales</taxon>
        <taxon>Rhodanobacteraceae</taxon>
        <taxon>Dokdonella</taxon>
    </lineage>
</organism>
<evidence type="ECO:0000313" key="1">
    <source>
        <dbReference type="EMBL" id="GAA0705819.1"/>
    </source>
</evidence>
<dbReference type="RefSeq" id="WP_343786518.1">
    <property type="nucleotide sequence ID" value="NZ_BAAAEU010000001.1"/>
</dbReference>
<gene>
    <name evidence="1" type="ORF">GCM10009105_03550</name>
</gene>
<dbReference type="InterPro" id="IPR003477">
    <property type="entry name" value="PemK-like"/>
</dbReference>
<name>A0ABN1IC44_9GAMM</name>
<dbReference type="SUPFAM" id="SSF50118">
    <property type="entry name" value="Cell growth inhibitor/plasmid maintenance toxic component"/>
    <property type="match status" value="1"/>
</dbReference>
<proteinExistence type="predicted"/>
<dbReference type="Proteomes" id="UP001501523">
    <property type="component" value="Unassembled WGS sequence"/>
</dbReference>
<dbReference type="PANTHER" id="PTHR33988">
    <property type="entry name" value="ENDORIBONUCLEASE MAZF-RELATED"/>
    <property type="match status" value="1"/>
</dbReference>
<dbReference type="InterPro" id="IPR011067">
    <property type="entry name" value="Plasmid_toxin/cell-grow_inhib"/>
</dbReference>
<accession>A0ABN1IC44</accession>
<keyword evidence="2" id="KW-1185">Reference proteome</keyword>
<dbReference type="Gene3D" id="2.30.30.110">
    <property type="match status" value="1"/>
</dbReference>
<dbReference type="PANTHER" id="PTHR33988:SF2">
    <property type="entry name" value="ENDORIBONUCLEASE MAZF"/>
    <property type="match status" value="1"/>
</dbReference>
<dbReference type="EMBL" id="BAAAEU010000001">
    <property type="protein sequence ID" value="GAA0705819.1"/>
    <property type="molecule type" value="Genomic_DNA"/>
</dbReference>
<protein>
    <submittedName>
        <fullName evidence="1">Type II toxin-antitoxin system PemK/MazF family toxin</fullName>
    </submittedName>
</protein>
<dbReference type="Pfam" id="PF02452">
    <property type="entry name" value="PemK_toxin"/>
    <property type="match status" value="1"/>
</dbReference>